<dbReference type="GO" id="GO:0004674">
    <property type="term" value="F:protein serine/threonine kinase activity"/>
    <property type="evidence" value="ECO:0007669"/>
    <property type="project" value="TreeGrafter"/>
</dbReference>
<comment type="caution">
    <text evidence="3">The sequence shown here is derived from an EMBL/GenBank/DDBJ whole genome shotgun (WGS) entry which is preliminary data.</text>
</comment>
<dbReference type="SUPFAM" id="SSF56112">
    <property type="entry name" value="Protein kinase-like (PK-like)"/>
    <property type="match status" value="1"/>
</dbReference>
<dbReference type="Gene3D" id="1.10.510.10">
    <property type="entry name" value="Transferase(Phosphotransferase) domain 1"/>
    <property type="match status" value="1"/>
</dbReference>
<name>A0AAD5YP11_9AGAR</name>
<feature type="domain" description="Protein kinase" evidence="2">
    <location>
        <begin position="118"/>
        <end position="378"/>
    </location>
</feature>
<dbReference type="InterPro" id="IPR001245">
    <property type="entry name" value="Ser-Thr/Tyr_kinase_cat_dom"/>
</dbReference>
<feature type="region of interest" description="Disordered" evidence="1">
    <location>
        <begin position="1"/>
        <end position="34"/>
    </location>
</feature>
<feature type="compositionally biased region" description="Basic and acidic residues" evidence="1">
    <location>
        <begin position="8"/>
        <end position="18"/>
    </location>
</feature>
<dbReference type="InterPro" id="IPR008271">
    <property type="entry name" value="Ser/Thr_kinase_AS"/>
</dbReference>
<dbReference type="InterPro" id="IPR011009">
    <property type="entry name" value="Kinase-like_dom_sf"/>
</dbReference>
<evidence type="ECO:0000259" key="2">
    <source>
        <dbReference type="PROSITE" id="PS50011"/>
    </source>
</evidence>
<keyword evidence="4" id="KW-1185">Reference proteome</keyword>
<dbReference type="InterPro" id="IPR051681">
    <property type="entry name" value="Ser/Thr_Kinases-Pseudokinases"/>
</dbReference>
<evidence type="ECO:0000313" key="4">
    <source>
        <dbReference type="Proteomes" id="UP001213000"/>
    </source>
</evidence>
<dbReference type="EMBL" id="JANIEX010000691">
    <property type="protein sequence ID" value="KAJ3564127.1"/>
    <property type="molecule type" value="Genomic_DNA"/>
</dbReference>
<evidence type="ECO:0000256" key="1">
    <source>
        <dbReference type="SAM" id="MobiDB-lite"/>
    </source>
</evidence>
<dbReference type="PANTHER" id="PTHR44329">
    <property type="entry name" value="SERINE/THREONINE-PROTEIN KINASE TNNI3K-RELATED"/>
    <property type="match status" value="1"/>
</dbReference>
<reference evidence="3" key="1">
    <citation type="submission" date="2022-07" db="EMBL/GenBank/DDBJ databases">
        <title>Genome Sequence of Leucocoprinus birnbaumii.</title>
        <authorList>
            <person name="Buettner E."/>
        </authorList>
    </citation>
    <scope>NUCLEOTIDE SEQUENCE</scope>
    <source>
        <strain evidence="3">VT141</strain>
    </source>
</reference>
<dbReference type="InterPro" id="IPR000719">
    <property type="entry name" value="Prot_kinase_dom"/>
</dbReference>
<proteinExistence type="predicted"/>
<dbReference type="PROSITE" id="PS00108">
    <property type="entry name" value="PROTEIN_KINASE_ST"/>
    <property type="match status" value="1"/>
</dbReference>
<organism evidence="3 4">
    <name type="scientific">Leucocoprinus birnbaumii</name>
    <dbReference type="NCBI Taxonomy" id="56174"/>
    <lineage>
        <taxon>Eukaryota</taxon>
        <taxon>Fungi</taxon>
        <taxon>Dikarya</taxon>
        <taxon>Basidiomycota</taxon>
        <taxon>Agaricomycotina</taxon>
        <taxon>Agaricomycetes</taxon>
        <taxon>Agaricomycetidae</taxon>
        <taxon>Agaricales</taxon>
        <taxon>Agaricineae</taxon>
        <taxon>Agaricaceae</taxon>
        <taxon>Leucocoprinus</taxon>
    </lineage>
</organism>
<sequence length="418" mass="47682">MSVQAQEEQPRVIGDSKGDSCQLKADCHTSGSSSEEDDIRFLAFQIARNSELWREFTKSLSLPNRKTEVQNVLDFLNIILHEGDILEKDDGIKLLRLLYKLAKEAQVYPTQLLLKGVEMSSQPFEGGGFADVYRGKHCDDNVCVKVIRVFENRGQSQLLRGYVREIILWSHMLHKNILPFYGLYALDESANRICLVSPYMRNGNLKAFLTNNPRTPHLPLVLDIIDGLVYLHRSKIVHGDLKAQNILISGDGSALITDFGLSYIAMTTAARGSTEPISAGTMNWMAPELINGPAKPTKESDVWSFGCLCYKIFTGEYPFHQYSIQVQVLLALLQGDLVCDELDDWMWELMVLGCWQKKPKDRYTCEMIRDILTKHVMQDTQPQLSDWNLKKNAFWQSMQAQSETKVDRDEVRRVLLQQ</sequence>
<dbReference type="Pfam" id="PF07714">
    <property type="entry name" value="PK_Tyr_Ser-Thr"/>
    <property type="match status" value="1"/>
</dbReference>
<dbReference type="AlphaFoldDB" id="A0AAD5YP11"/>
<dbReference type="Proteomes" id="UP001213000">
    <property type="component" value="Unassembled WGS sequence"/>
</dbReference>
<dbReference type="SMART" id="SM00220">
    <property type="entry name" value="S_TKc"/>
    <property type="match status" value="1"/>
</dbReference>
<dbReference type="PRINTS" id="PR00109">
    <property type="entry name" value="TYRKINASE"/>
</dbReference>
<dbReference type="GO" id="GO:0005524">
    <property type="term" value="F:ATP binding"/>
    <property type="evidence" value="ECO:0007669"/>
    <property type="project" value="InterPro"/>
</dbReference>
<accession>A0AAD5YP11</accession>
<evidence type="ECO:0000313" key="3">
    <source>
        <dbReference type="EMBL" id="KAJ3564127.1"/>
    </source>
</evidence>
<protein>
    <recommendedName>
        <fullName evidence="2">Protein kinase domain-containing protein</fullName>
    </recommendedName>
</protein>
<gene>
    <name evidence="3" type="ORF">NP233_g8497</name>
</gene>
<dbReference type="PROSITE" id="PS50011">
    <property type="entry name" value="PROTEIN_KINASE_DOM"/>
    <property type="match status" value="1"/>
</dbReference>